<dbReference type="Proteomes" id="UP000095286">
    <property type="component" value="Unplaced"/>
</dbReference>
<proteinExistence type="predicted"/>
<protein>
    <submittedName>
        <fullName evidence="2">ETS domain-containing protein</fullName>
    </submittedName>
</protein>
<name>A0AC35U4Y1_9BILA</name>
<evidence type="ECO:0000313" key="2">
    <source>
        <dbReference type="WBParaSite" id="RSKR_0000755000.1"/>
    </source>
</evidence>
<sequence length="412" mass="46529">MSTSQFKPIPNNERVDLDGFRIKEPIRWSCDDVVAWMLHVARRNSIPFEEINMQGFTACNGQALMSMNEQHFKERDEIYGALVYKEFCKNVAEAAKGTVVEDLIRTLKEPERETTSIADKTPNSFLSEAAASLNYNMGLNGSTNDMRPKSQNSINSLIASSSNMFNNVGQQNCNMSQMNFQHNLQNSASLNALNSLNNRNVLSQSNIPLINNIDNNRAYAHQQQHRILQHGEALLGCGTTSSLNNNLKSSVMGPSSSGLMQNNREDIEDRSIALSGQPGVNDGNGANNFLKKEVKPRKRSQHTKGNKLWEFIRDALKDPTTNPSIVKWEDSNQGVFRIVESEKLAKMWGDKKNNQKMTYEKLSRAMRTYYEKKILEPVPKTGLYPKKLVYKFGVGSFGWKGELMTGILKRKY</sequence>
<evidence type="ECO:0000313" key="1">
    <source>
        <dbReference type="Proteomes" id="UP000095286"/>
    </source>
</evidence>
<organism evidence="1 2">
    <name type="scientific">Rhabditophanes sp. KR3021</name>
    <dbReference type="NCBI Taxonomy" id="114890"/>
    <lineage>
        <taxon>Eukaryota</taxon>
        <taxon>Metazoa</taxon>
        <taxon>Ecdysozoa</taxon>
        <taxon>Nematoda</taxon>
        <taxon>Chromadorea</taxon>
        <taxon>Rhabditida</taxon>
        <taxon>Tylenchina</taxon>
        <taxon>Panagrolaimomorpha</taxon>
        <taxon>Strongyloidoidea</taxon>
        <taxon>Alloionematidae</taxon>
        <taxon>Rhabditophanes</taxon>
    </lineage>
</organism>
<accession>A0AC35U4Y1</accession>
<reference evidence="2" key="1">
    <citation type="submission" date="2016-11" db="UniProtKB">
        <authorList>
            <consortium name="WormBaseParasite"/>
        </authorList>
    </citation>
    <scope>IDENTIFICATION</scope>
    <source>
        <strain evidence="2">KR3021</strain>
    </source>
</reference>
<dbReference type="WBParaSite" id="RSKR_0000755000.1">
    <property type="protein sequence ID" value="RSKR_0000755000.1"/>
    <property type="gene ID" value="RSKR_0000755000"/>
</dbReference>